<dbReference type="PANTHER" id="PTHR45138">
    <property type="entry name" value="REGULATORY COMPONENTS OF SENSORY TRANSDUCTION SYSTEM"/>
    <property type="match status" value="1"/>
</dbReference>
<feature type="signal peptide" evidence="5">
    <location>
        <begin position="1"/>
        <end position="38"/>
    </location>
</feature>
<evidence type="ECO:0000256" key="4">
    <source>
        <dbReference type="SAM" id="Phobius"/>
    </source>
</evidence>
<keyword evidence="4" id="KW-1133">Transmembrane helix</keyword>
<dbReference type="Gene3D" id="3.30.70.270">
    <property type="match status" value="1"/>
</dbReference>
<keyword evidence="8" id="KW-1185">Reference proteome</keyword>
<proteinExistence type="predicted"/>
<dbReference type="GO" id="GO:0005886">
    <property type="term" value="C:plasma membrane"/>
    <property type="evidence" value="ECO:0007669"/>
    <property type="project" value="TreeGrafter"/>
</dbReference>
<dbReference type="EC" id="2.7.7.65" evidence="1"/>
<keyword evidence="5" id="KW-0732">Signal</keyword>
<keyword evidence="4" id="KW-0812">Transmembrane</keyword>
<evidence type="ECO:0000313" key="7">
    <source>
        <dbReference type="EMBL" id="WMS88890.1"/>
    </source>
</evidence>
<dbReference type="CDD" id="cd14686">
    <property type="entry name" value="bZIP"/>
    <property type="match status" value="1"/>
</dbReference>
<dbReference type="Pfam" id="PF00990">
    <property type="entry name" value="GGDEF"/>
    <property type="match status" value="1"/>
</dbReference>
<dbReference type="EMBL" id="CP133548">
    <property type="protein sequence ID" value="WMS88890.1"/>
    <property type="molecule type" value="Genomic_DNA"/>
</dbReference>
<dbReference type="Gene3D" id="2.60.40.10">
    <property type="entry name" value="Immunoglobulins"/>
    <property type="match status" value="1"/>
</dbReference>
<dbReference type="InterPro" id="IPR043128">
    <property type="entry name" value="Rev_trsase/Diguanyl_cyclase"/>
</dbReference>
<evidence type="ECO:0000256" key="5">
    <source>
        <dbReference type="SAM" id="SignalP"/>
    </source>
</evidence>
<dbReference type="Pfam" id="PF07495">
    <property type="entry name" value="Y_Y_Y"/>
    <property type="match status" value="1"/>
</dbReference>
<reference evidence="7 8" key="1">
    <citation type="submission" date="2023-08" db="EMBL/GenBank/DDBJ databases">
        <title>Pleionea litopenaei sp. nov., isolated from stomach of juvenile Litopenaeus vannamei.</title>
        <authorList>
            <person name="Rho A.M."/>
            <person name="Hwang C.Y."/>
        </authorList>
    </citation>
    <scope>NUCLEOTIDE SEQUENCE [LARGE SCALE GENOMIC DNA]</scope>
    <source>
        <strain evidence="7 8">HL-JVS1</strain>
    </source>
</reference>
<dbReference type="GO" id="GO:0043709">
    <property type="term" value="P:cell adhesion involved in single-species biofilm formation"/>
    <property type="evidence" value="ECO:0007669"/>
    <property type="project" value="TreeGrafter"/>
</dbReference>
<accession>A0AA51RWK5</accession>
<dbReference type="Proteomes" id="UP001239782">
    <property type="component" value="Chromosome"/>
</dbReference>
<dbReference type="SUPFAM" id="SSF50998">
    <property type="entry name" value="Quinoprotein alcohol dehydrogenase-like"/>
    <property type="match status" value="1"/>
</dbReference>
<dbReference type="KEGG" id="plei:Q9312_08225"/>
<dbReference type="InterPro" id="IPR011110">
    <property type="entry name" value="Reg_prop"/>
</dbReference>
<dbReference type="InterPro" id="IPR011047">
    <property type="entry name" value="Quinoprotein_ADH-like_sf"/>
</dbReference>
<dbReference type="RefSeq" id="WP_309204110.1">
    <property type="nucleotide sequence ID" value="NZ_CP133548.1"/>
</dbReference>
<dbReference type="SUPFAM" id="SSF55073">
    <property type="entry name" value="Nucleotide cyclase"/>
    <property type="match status" value="1"/>
</dbReference>
<feature type="transmembrane region" description="Helical" evidence="4">
    <location>
        <begin position="848"/>
        <end position="869"/>
    </location>
</feature>
<evidence type="ECO:0000259" key="6">
    <source>
        <dbReference type="PROSITE" id="PS50887"/>
    </source>
</evidence>
<dbReference type="PROSITE" id="PS50887">
    <property type="entry name" value="GGDEF"/>
    <property type="match status" value="1"/>
</dbReference>
<dbReference type="InterPro" id="IPR013783">
    <property type="entry name" value="Ig-like_fold"/>
</dbReference>
<sequence length="1147" mass="130795">MKKSIKKVSMRVAITVHQFCLHTYVVLFVLLSATAAHAYEFNFQKEIIGVETGLPQSTVRGITQDRHGLMYFATDDGVSQYNGVTHRRIHTGTDQDRNLFSFSDVCHLNDFLIAPSFDGGFLIYSVLTEDSTEHYLSELFNATAGTQVVDCESDAKTGLVWLVTEKGLFSIRPNSVTEVDVVGTYWLSNEGFPNHRINRVVKHRNMLYLATNKGMLLYDFGQLVSLPLENLGEVNVKDILFESDEFLWVLLEHGVAKYQLEDLTWRLKDMPLLHKLNRELLPEKNSRVYITDKGDIWVSTETKGMFVLSTTTNKLLHLHRNSNDYQIPDNHIVSIFQSKDGVVWLGSWLSGVIKLKFPMPGINRITEFKLADKSVEVPSIRSIFQDEKDNWWIGTDSDGILVADSLAGTFQQFDRDADVNLPSDSIRTFYQLSDGRMLVGTENGLGYFDPSSGYQVLTDATTPAVVDSLKADSNISNKVAMLANRSQVQSDVEGDPNQTVSQSLVVGSRIRSVLEDKAKRLWIGTYDRGLFYYSFHENRFYHVPLLGNGIYDKVSLLTSDNPNQLWVATDNAGMFVIDLNRMVITEHFHAEKRARLRAPGNSVWSLLKDNDRELWLGTYGQGLGRLNLTTKIFDYFDVSSGLPNDVIYSILPDEQNHLWMSTNRGIARFDRDTFNVASYFKVHGLPHDEFNSGAYFRSKLGSLLFGTVKGIVHLSPKKLNDNQPSYEALIDDILVNGISIHDKQADAEVRGFYFKPTLVEVGNNFQKLQFSFATNEYRELALNEFRFRLLGFEDQWQYVESSNRNISYSNLSPGDYRLELQVKSTNGIWSTVATTVDIQLLPPWYASGWAYVGYVLLFISVLLGSIELFNRYRRRNSEMLQRLHYMVEHRTQELKSKNEQLEQLNSELQNANEKLEKVSMTDALTGLGNRRMLYQFLERDIGDVNRAYISLDSNFENLKEVQNHDLLIFLIDIDHFKDINDQYGHAVGDKLLIEISQILTKISREGDLVIRYGGEEFLLLMRDTSRSEGDYIAQRLLDSFRSHKFRVNQDSNIIITCSVGYAPYPFSSFYPSQLLPEQVIQIADLCLYTAKSSGRDCSVGLVGHYSEKEVTISEVMNEPELLIKNGLLDIYSSLDFAKLKWQSKEQV</sequence>
<dbReference type="SMART" id="SM00267">
    <property type="entry name" value="GGDEF"/>
    <property type="match status" value="1"/>
</dbReference>
<dbReference type="CDD" id="cd01949">
    <property type="entry name" value="GGDEF"/>
    <property type="match status" value="1"/>
</dbReference>
<organism evidence="7 8">
    <name type="scientific">Pleionea litopenaei</name>
    <dbReference type="NCBI Taxonomy" id="3070815"/>
    <lineage>
        <taxon>Bacteria</taxon>
        <taxon>Pseudomonadati</taxon>
        <taxon>Pseudomonadota</taxon>
        <taxon>Gammaproteobacteria</taxon>
        <taxon>Oceanospirillales</taxon>
        <taxon>Pleioneaceae</taxon>
        <taxon>Pleionea</taxon>
    </lineage>
</organism>
<dbReference type="NCBIfam" id="TIGR00254">
    <property type="entry name" value="GGDEF"/>
    <property type="match status" value="1"/>
</dbReference>
<keyword evidence="4" id="KW-0472">Membrane</keyword>
<gene>
    <name evidence="7" type="ORF">Q9312_08225</name>
</gene>
<evidence type="ECO:0000256" key="1">
    <source>
        <dbReference type="ARBA" id="ARBA00012528"/>
    </source>
</evidence>
<dbReference type="Gene3D" id="2.130.10.10">
    <property type="entry name" value="YVTN repeat-like/Quinoprotein amine dehydrogenase"/>
    <property type="match status" value="3"/>
</dbReference>
<dbReference type="InterPro" id="IPR029787">
    <property type="entry name" value="Nucleotide_cyclase"/>
</dbReference>
<keyword evidence="7" id="KW-0548">Nucleotidyltransferase</keyword>
<dbReference type="Pfam" id="PF07494">
    <property type="entry name" value="Reg_prop"/>
    <property type="match status" value="4"/>
</dbReference>
<dbReference type="InterPro" id="IPR050469">
    <property type="entry name" value="Diguanylate_Cyclase"/>
</dbReference>
<dbReference type="AlphaFoldDB" id="A0AA51RWK5"/>
<evidence type="ECO:0000256" key="2">
    <source>
        <dbReference type="ARBA" id="ARBA00034247"/>
    </source>
</evidence>
<evidence type="ECO:0000256" key="3">
    <source>
        <dbReference type="SAM" id="Coils"/>
    </source>
</evidence>
<dbReference type="InterPro" id="IPR015943">
    <property type="entry name" value="WD40/YVTN_repeat-like_dom_sf"/>
</dbReference>
<name>A0AA51RWK5_9GAMM</name>
<keyword evidence="3" id="KW-0175">Coiled coil</keyword>
<protein>
    <recommendedName>
        <fullName evidence="1">diguanylate cyclase</fullName>
        <ecNumber evidence="1">2.7.7.65</ecNumber>
    </recommendedName>
</protein>
<dbReference type="InterPro" id="IPR000160">
    <property type="entry name" value="GGDEF_dom"/>
</dbReference>
<feature type="coiled-coil region" evidence="3">
    <location>
        <begin position="887"/>
        <end position="921"/>
    </location>
</feature>
<dbReference type="InterPro" id="IPR011123">
    <property type="entry name" value="Y_Y_Y"/>
</dbReference>
<feature type="domain" description="GGDEF" evidence="6">
    <location>
        <begin position="964"/>
        <end position="1103"/>
    </location>
</feature>
<dbReference type="SUPFAM" id="SSF63829">
    <property type="entry name" value="Calcium-dependent phosphotriesterase"/>
    <property type="match status" value="1"/>
</dbReference>
<evidence type="ECO:0000313" key="8">
    <source>
        <dbReference type="Proteomes" id="UP001239782"/>
    </source>
</evidence>
<feature type="chain" id="PRO_5041310876" description="diguanylate cyclase" evidence="5">
    <location>
        <begin position="39"/>
        <end position="1147"/>
    </location>
</feature>
<comment type="catalytic activity">
    <reaction evidence="2">
        <text>2 GTP = 3',3'-c-di-GMP + 2 diphosphate</text>
        <dbReference type="Rhea" id="RHEA:24898"/>
        <dbReference type="ChEBI" id="CHEBI:33019"/>
        <dbReference type="ChEBI" id="CHEBI:37565"/>
        <dbReference type="ChEBI" id="CHEBI:58805"/>
        <dbReference type="EC" id="2.7.7.65"/>
    </reaction>
</comment>
<keyword evidence="7" id="KW-0808">Transferase</keyword>
<dbReference type="PANTHER" id="PTHR45138:SF9">
    <property type="entry name" value="DIGUANYLATE CYCLASE DGCM-RELATED"/>
    <property type="match status" value="1"/>
</dbReference>
<dbReference type="GO" id="GO:1902201">
    <property type="term" value="P:negative regulation of bacterial-type flagellum-dependent cell motility"/>
    <property type="evidence" value="ECO:0007669"/>
    <property type="project" value="TreeGrafter"/>
</dbReference>
<dbReference type="GO" id="GO:0052621">
    <property type="term" value="F:diguanylate cyclase activity"/>
    <property type="evidence" value="ECO:0007669"/>
    <property type="project" value="UniProtKB-EC"/>
</dbReference>